<evidence type="ECO:0000256" key="2">
    <source>
        <dbReference type="ARBA" id="ARBA00000626"/>
    </source>
</evidence>
<evidence type="ECO:0000256" key="30">
    <source>
        <dbReference type="ARBA" id="ARBA00032188"/>
    </source>
</evidence>
<evidence type="ECO:0000256" key="20">
    <source>
        <dbReference type="ARBA" id="ARBA00023055"/>
    </source>
</evidence>
<gene>
    <name evidence="35" type="primary">cd36</name>
</gene>
<keyword evidence="21 33" id="KW-0472">Membrane</keyword>
<evidence type="ECO:0000256" key="12">
    <source>
        <dbReference type="ARBA" id="ARBA00022448"/>
    </source>
</evidence>
<dbReference type="GeneID" id="105896698"/>
<keyword evidence="12" id="KW-0813">Transport</keyword>
<organism evidence="34 35">
    <name type="scientific">Clupea harengus</name>
    <name type="common">Atlantic herring</name>
    <dbReference type="NCBI Taxonomy" id="7950"/>
    <lineage>
        <taxon>Eukaryota</taxon>
        <taxon>Metazoa</taxon>
        <taxon>Chordata</taxon>
        <taxon>Craniata</taxon>
        <taxon>Vertebrata</taxon>
        <taxon>Euteleostomi</taxon>
        <taxon>Actinopterygii</taxon>
        <taxon>Neopterygii</taxon>
        <taxon>Teleostei</taxon>
        <taxon>Clupei</taxon>
        <taxon>Clupeiformes</taxon>
        <taxon>Clupeoidei</taxon>
        <taxon>Clupeidae</taxon>
        <taxon>Clupea</taxon>
    </lineage>
</organism>
<evidence type="ECO:0000256" key="1">
    <source>
        <dbReference type="ARBA" id="ARBA00000542"/>
    </source>
</evidence>
<evidence type="ECO:0000256" key="32">
    <source>
        <dbReference type="PIRSR" id="PIRSR605428-52"/>
    </source>
</evidence>
<keyword evidence="16" id="KW-0832">Ubl conjugation</keyword>
<dbReference type="GO" id="GO:0005794">
    <property type="term" value="C:Golgi apparatus"/>
    <property type="evidence" value="ECO:0007669"/>
    <property type="project" value="UniProtKB-SubCell"/>
</dbReference>
<dbReference type="GO" id="GO:0019915">
    <property type="term" value="P:lipid storage"/>
    <property type="evidence" value="ECO:0007669"/>
    <property type="project" value="TreeGrafter"/>
</dbReference>
<dbReference type="PRINTS" id="PR01610">
    <property type="entry name" value="CD36ANTIGEN"/>
</dbReference>
<dbReference type="GO" id="GO:0044539">
    <property type="term" value="P:long-chain fatty acid import into cell"/>
    <property type="evidence" value="ECO:0007669"/>
    <property type="project" value="TreeGrafter"/>
</dbReference>
<dbReference type="OrthoDB" id="195015at2759"/>
<comment type="catalytic activity">
    <reaction evidence="3">
        <text>hexadecanoate(out) = hexadecanoate(in)</text>
        <dbReference type="Rhea" id="RHEA:45256"/>
        <dbReference type="ChEBI" id="CHEBI:7896"/>
    </reaction>
    <physiologicalReaction direction="left-to-right" evidence="3">
        <dbReference type="Rhea" id="RHEA:45257"/>
    </physiologicalReaction>
</comment>
<evidence type="ECO:0000256" key="28">
    <source>
        <dbReference type="ARBA" id="ARBA00029966"/>
    </source>
</evidence>
<keyword evidence="13" id="KW-1003">Cell membrane</keyword>
<feature type="disulfide bond" evidence="32">
    <location>
        <begin position="266"/>
        <end position="327"/>
    </location>
</feature>
<comment type="catalytic activity">
    <reaction evidence="27">
        <text>tetracosanoate(out) = tetracosanoate(in)</text>
        <dbReference type="Rhea" id="RHEA:45260"/>
        <dbReference type="ChEBI" id="CHEBI:31014"/>
    </reaction>
    <physiologicalReaction direction="left-to-right" evidence="27">
        <dbReference type="Rhea" id="RHEA:45261"/>
    </physiologicalReaction>
</comment>
<evidence type="ECO:0000256" key="15">
    <source>
        <dbReference type="ARBA" id="ARBA00022692"/>
    </source>
</evidence>
<dbReference type="GO" id="GO:0006898">
    <property type="term" value="P:receptor-mediated endocytosis"/>
    <property type="evidence" value="ECO:0007669"/>
    <property type="project" value="TreeGrafter"/>
</dbReference>
<evidence type="ECO:0000256" key="23">
    <source>
        <dbReference type="ARBA" id="ARBA00023157"/>
    </source>
</evidence>
<dbReference type="PRINTS" id="PR01609">
    <property type="entry name" value="CD36FAMILY"/>
</dbReference>
<keyword evidence="18 33" id="KW-1133">Transmembrane helix</keyword>
<evidence type="ECO:0000256" key="19">
    <source>
        <dbReference type="ARBA" id="ARBA00023034"/>
    </source>
</evidence>
<evidence type="ECO:0000256" key="7">
    <source>
        <dbReference type="ARBA" id="ARBA00004285"/>
    </source>
</evidence>
<keyword evidence="17" id="KW-0130">Cell adhesion</keyword>
<dbReference type="InterPro" id="IPR002159">
    <property type="entry name" value="CD36_fam"/>
</dbReference>
<comment type="catalytic activity">
    <reaction evidence="4">
        <text>tetradecanoate(out) = tetradecanoate(in)</text>
        <dbReference type="Rhea" id="RHEA:45252"/>
        <dbReference type="ChEBI" id="CHEBI:30807"/>
    </reaction>
    <physiologicalReaction direction="left-to-right" evidence="4">
        <dbReference type="Rhea" id="RHEA:45253"/>
    </physiologicalReaction>
</comment>
<evidence type="ECO:0000313" key="34">
    <source>
        <dbReference type="Proteomes" id="UP000515152"/>
    </source>
</evidence>
<evidence type="ECO:0000256" key="18">
    <source>
        <dbReference type="ARBA" id="ARBA00022989"/>
    </source>
</evidence>
<comment type="catalytic activity">
    <reaction evidence="1">
        <text>(9Z,12Z)-octadecadienoate(out) = (9Z,12Z)-octadecadienoate(in)</text>
        <dbReference type="Rhea" id="RHEA:45264"/>
        <dbReference type="ChEBI" id="CHEBI:30245"/>
    </reaction>
    <physiologicalReaction direction="left-to-right" evidence="1">
        <dbReference type="Rhea" id="RHEA:45265"/>
    </physiologicalReaction>
</comment>
<evidence type="ECO:0000256" key="26">
    <source>
        <dbReference type="ARBA" id="ARBA00023288"/>
    </source>
</evidence>
<keyword evidence="26" id="KW-0449">Lipoprotein</keyword>
<feature type="transmembrane region" description="Helical" evidence="33">
    <location>
        <begin position="12"/>
        <end position="32"/>
    </location>
</feature>
<sequence>MGCRCDTVSGLIAGSVLGALLAALGGILIPVGDNIIRSTVTKEAVIEPGTLAYENWIASGAPVYRQFWLYDVQNAAGVVENGETPRVSEKGPYTYRTRYLAKTNITAYENHTVSFSLPAGAIFDPSMSVGPEEDVVTVLNLVVAGAYSTIPKFLHFLVEAEIKKSGASLFQNRTVKELLWGYFDPIRKDYVGVFYPYNDTADGPYNIFTGKDDISKVSLINSWRESSVLSFWKDPYCDMINGTDASSFAPFLDKKKPLYFFSSDICRSVSAEYSGSHDLKGIEVYRYMLPAKTLASPRDNPDNMCFCHETLVTKNCTLAGVLDVRSCRDNAPVYISLPHFLHGSPYLTQAVLGLSPSEEHHSTYLDVEPTTGFTLRFAKRLQVNMMYGPSLVITVLKKVKDYTIFPLAWLNETAALDDETADRFKKDLVGRIDMLETVQIALLSLGSAVCVLCAVAACVVHRRRSTIA</sequence>
<feature type="transmembrane region" description="Helical" evidence="33">
    <location>
        <begin position="440"/>
        <end position="460"/>
    </location>
</feature>
<feature type="disulfide bond" evidence="32">
    <location>
        <begin position="237"/>
        <end position="305"/>
    </location>
</feature>
<keyword evidence="24" id="KW-0675">Receptor</keyword>
<feature type="disulfide bond" evidence="32">
    <location>
        <begin position="307"/>
        <end position="316"/>
    </location>
</feature>
<dbReference type="KEGG" id="char:105896698"/>
<name>A0A6P3VR00_CLUHA</name>
<evidence type="ECO:0000256" key="9">
    <source>
        <dbReference type="ARBA" id="ARBA00004651"/>
    </source>
</evidence>
<evidence type="ECO:0000256" key="8">
    <source>
        <dbReference type="ARBA" id="ARBA00004555"/>
    </source>
</evidence>
<keyword evidence="34" id="KW-1185">Reference proteome</keyword>
<dbReference type="GO" id="GO:0042953">
    <property type="term" value="P:lipoprotein transport"/>
    <property type="evidence" value="ECO:0007669"/>
    <property type="project" value="TreeGrafter"/>
</dbReference>
<evidence type="ECO:0000256" key="14">
    <source>
        <dbReference type="ARBA" id="ARBA00022499"/>
    </source>
</evidence>
<evidence type="ECO:0000256" key="10">
    <source>
        <dbReference type="ARBA" id="ARBA00010532"/>
    </source>
</evidence>
<evidence type="ECO:0000256" key="21">
    <source>
        <dbReference type="ARBA" id="ARBA00023136"/>
    </source>
</evidence>
<evidence type="ECO:0000256" key="5">
    <source>
        <dbReference type="ARBA" id="ARBA00001892"/>
    </source>
</evidence>
<dbReference type="Pfam" id="PF01130">
    <property type="entry name" value="CD36"/>
    <property type="match status" value="1"/>
</dbReference>
<dbReference type="PANTHER" id="PTHR11923:SF12">
    <property type="entry name" value="PLATELET GLYCOPROTEIN 4"/>
    <property type="match status" value="1"/>
</dbReference>
<keyword evidence="20" id="KW-0445">Lipid transport</keyword>
<dbReference type="GO" id="GO:0150094">
    <property type="term" value="P:amyloid-beta clearance by cellular catabolic process"/>
    <property type="evidence" value="ECO:0007669"/>
    <property type="project" value="TreeGrafter"/>
</dbReference>
<dbReference type="GO" id="GO:0005044">
    <property type="term" value="F:scavenger receptor activity"/>
    <property type="evidence" value="ECO:0007669"/>
    <property type="project" value="TreeGrafter"/>
</dbReference>
<keyword evidence="23 32" id="KW-1015">Disulfide bond</keyword>
<keyword evidence="22" id="KW-0564">Palmitate</keyword>
<evidence type="ECO:0000256" key="11">
    <source>
        <dbReference type="ARBA" id="ARBA00020772"/>
    </source>
</evidence>
<protein>
    <recommendedName>
        <fullName evidence="11">Platelet glycoprotein 4</fullName>
    </recommendedName>
    <alternativeName>
        <fullName evidence="31">Glycoprotein IIIb</fullName>
    </alternativeName>
    <alternativeName>
        <fullName evidence="29">PAS IV</fullName>
    </alternativeName>
    <alternativeName>
        <fullName evidence="30">PAS-4</fullName>
    </alternativeName>
    <alternativeName>
        <fullName evidence="28">Platelet glycoprotein IV</fullName>
    </alternativeName>
</protein>
<reference evidence="35" key="1">
    <citation type="submission" date="2025-08" db="UniProtKB">
        <authorList>
            <consortium name="RefSeq"/>
        </authorList>
    </citation>
    <scope>IDENTIFICATION</scope>
</reference>
<dbReference type="InterPro" id="IPR005428">
    <property type="entry name" value="CD36/SCARB1/SNMP1"/>
</dbReference>
<evidence type="ECO:0000256" key="4">
    <source>
        <dbReference type="ARBA" id="ARBA00000996"/>
    </source>
</evidence>
<dbReference type="GO" id="GO:0009986">
    <property type="term" value="C:cell surface"/>
    <property type="evidence" value="ECO:0007669"/>
    <property type="project" value="TreeGrafter"/>
</dbReference>
<evidence type="ECO:0000256" key="29">
    <source>
        <dbReference type="ARBA" id="ARBA00031821"/>
    </source>
</evidence>
<evidence type="ECO:0000256" key="16">
    <source>
        <dbReference type="ARBA" id="ARBA00022843"/>
    </source>
</evidence>
<evidence type="ECO:0000256" key="17">
    <source>
        <dbReference type="ARBA" id="ARBA00022889"/>
    </source>
</evidence>
<dbReference type="GO" id="GO:0034383">
    <property type="term" value="P:low-density lipoprotein particle clearance"/>
    <property type="evidence" value="ECO:0007669"/>
    <property type="project" value="TreeGrafter"/>
</dbReference>
<comment type="similarity">
    <text evidence="10">Belongs to the CD36 family.</text>
</comment>
<dbReference type="GO" id="GO:0005041">
    <property type="term" value="F:low-density lipoprotein particle receptor activity"/>
    <property type="evidence" value="ECO:0007669"/>
    <property type="project" value="TreeGrafter"/>
</dbReference>
<dbReference type="RefSeq" id="XP_012678945.2">
    <property type="nucleotide sequence ID" value="XM_012823491.3"/>
</dbReference>
<dbReference type="GO" id="GO:0030169">
    <property type="term" value="F:low-density lipoprotein particle binding"/>
    <property type="evidence" value="ECO:0007669"/>
    <property type="project" value="TreeGrafter"/>
</dbReference>
<evidence type="ECO:0000256" key="6">
    <source>
        <dbReference type="ARBA" id="ARBA00004221"/>
    </source>
</evidence>
<dbReference type="GO" id="GO:0007155">
    <property type="term" value="P:cell adhesion"/>
    <property type="evidence" value="ECO:0007669"/>
    <property type="project" value="UniProtKB-KW"/>
</dbReference>
<keyword evidence="15 33" id="KW-0812">Transmembrane</keyword>
<evidence type="ECO:0000256" key="31">
    <source>
        <dbReference type="ARBA" id="ARBA00032780"/>
    </source>
</evidence>
<evidence type="ECO:0000256" key="33">
    <source>
        <dbReference type="SAM" id="Phobius"/>
    </source>
</evidence>
<evidence type="ECO:0000256" key="22">
    <source>
        <dbReference type="ARBA" id="ARBA00023139"/>
    </source>
</evidence>
<evidence type="ECO:0000313" key="35">
    <source>
        <dbReference type="RefSeq" id="XP_012678945.2"/>
    </source>
</evidence>
<dbReference type="GO" id="GO:0005901">
    <property type="term" value="C:caveola"/>
    <property type="evidence" value="ECO:0007669"/>
    <property type="project" value="TreeGrafter"/>
</dbReference>
<keyword evidence="25" id="KW-0325">Glycoprotein</keyword>
<dbReference type="CTD" id="948"/>
<dbReference type="AlphaFoldDB" id="A0A6P3VR00"/>
<comment type="catalytic activity">
    <reaction evidence="5">
        <text>butanoate(out) = butanoate(in)</text>
        <dbReference type="Rhea" id="RHEA:45248"/>
        <dbReference type="ChEBI" id="CHEBI:17968"/>
    </reaction>
    <physiologicalReaction direction="left-to-right" evidence="5">
        <dbReference type="Rhea" id="RHEA:45249"/>
    </physiologicalReaction>
</comment>
<dbReference type="GO" id="GO:0016324">
    <property type="term" value="C:apical plasma membrane"/>
    <property type="evidence" value="ECO:0007669"/>
    <property type="project" value="UniProtKB-SubCell"/>
</dbReference>
<comment type="subcellular location">
    <subcellularLocation>
        <location evidence="6">Apical cell membrane</location>
    </subcellularLocation>
    <subcellularLocation>
        <location evidence="9">Cell membrane</location>
        <topology evidence="9">Multi-pass membrane protein</topology>
    </subcellularLocation>
    <subcellularLocation>
        <location evidence="8">Golgi apparatus</location>
    </subcellularLocation>
    <subcellularLocation>
        <location evidence="7">Membrane raft</location>
    </subcellularLocation>
</comment>
<evidence type="ECO:0000256" key="24">
    <source>
        <dbReference type="ARBA" id="ARBA00023170"/>
    </source>
</evidence>
<evidence type="ECO:0000256" key="3">
    <source>
        <dbReference type="ARBA" id="ARBA00000934"/>
    </source>
</evidence>
<keyword evidence="19" id="KW-0333">Golgi apparatus</keyword>
<dbReference type="Proteomes" id="UP000515152">
    <property type="component" value="Chromosome 16"/>
</dbReference>
<comment type="catalytic activity">
    <reaction evidence="2">
        <text>(9Z)-octadecenoate(out) = (9Z)-octadecenoate(in)</text>
        <dbReference type="Rhea" id="RHEA:33655"/>
        <dbReference type="ChEBI" id="CHEBI:30823"/>
    </reaction>
    <physiologicalReaction direction="left-to-right" evidence="2">
        <dbReference type="Rhea" id="RHEA:33656"/>
    </physiologicalReaction>
</comment>
<evidence type="ECO:0000256" key="13">
    <source>
        <dbReference type="ARBA" id="ARBA00022475"/>
    </source>
</evidence>
<keyword evidence="14" id="KW-1017">Isopeptide bond</keyword>
<proteinExistence type="inferred from homology"/>
<evidence type="ECO:0000256" key="25">
    <source>
        <dbReference type="ARBA" id="ARBA00023180"/>
    </source>
</evidence>
<accession>A0A6P3VR00</accession>
<dbReference type="PANTHER" id="PTHR11923">
    <property type="entry name" value="SCAVENGER RECEPTOR CLASS B TYPE-1 SR-B1"/>
    <property type="match status" value="1"/>
</dbReference>
<evidence type="ECO:0000256" key="27">
    <source>
        <dbReference type="ARBA" id="ARBA00023949"/>
    </source>
</evidence>